<dbReference type="EMBL" id="BGZN01000034">
    <property type="protein sequence ID" value="GBR74193.1"/>
    <property type="molecule type" value="Genomic_DNA"/>
</dbReference>
<dbReference type="PROSITE" id="PS00923">
    <property type="entry name" value="ASP_GLU_RACEMASE_1"/>
    <property type="match status" value="1"/>
</dbReference>
<comment type="function">
    <text evidence="7">Provides the (R)-glutamate required for cell wall biosynthesis.</text>
</comment>
<dbReference type="InterPro" id="IPR004391">
    <property type="entry name" value="Glu_race"/>
</dbReference>
<feature type="binding site" evidence="7">
    <location>
        <begin position="10"/>
        <end position="11"/>
    </location>
    <ligand>
        <name>substrate</name>
    </ligand>
</feature>
<feature type="binding site" evidence="7">
    <location>
        <begin position="74"/>
        <end position="75"/>
    </location>
    <ligand>
        <name>substrate</name>
    </ligand>
</feature>
<evidence type="ECO:0000256" key="7">
    <source>
        <dbReference type="HAMAP-Rule" id="MF_00258"/>
    </source>
</evidence>
<dbReference type="AlphaFoldDB" id="A0A388TCI3"/>
<feature type="binding site" evidence="7">
    <location>
        <begin position="185"/>
        <end position="186"/>
    </location>
    <ligand>
        <name>substrate</name>
    </ligand>
</feature>
<dbReference type="SUPFAM" id="SSF53681">
    <property type="entry name" value="Aspartate/glutamate racemase"/>
    <property type="match status" value="2"/>
</dbReference>
<keyword evidence="3 7" id="KW-0133">Cell shape</keyword>
<dbReference type="UniPathway" id="UPA00219"/>
<comment type="pathway">
    <text evidence="7">Cell wall biogenesis; peptidoglycan biosynthesis.</text>
</comment>
<dbReference type="Gene3D" id="3.40.50.1860">
    <property type="match status" value="2"/>
</dbReference>
<dbReference type="PANTHER" id="PTHR21198">
    <property type="entry name" value="GLUTAMATE RACEMASE"/>
    <property type="match status" value="1"/>
</dbReference>
<comment type="catalytic activity">
    <reaction evidence="1 7">
        <text>L-glutamate = D-glutamate</text>
        <dbReference type="Rhea" id="RHEA:12813"/>
        <dbReference type="ChEBI" id="CHEBI:29985"/>
        <dbReference type="ChEBI" id="CHEBI:29986"/>
        <dbReference type="EC" id="5.1.1.3"/>
    </reaction>
</comment>
<evidence type="ECO:0000256" key="2">
    <source>
        <dbReference type="ARBA" id="ARBA00013090"/>
    </source>
</evidence>
<name>A0A388TCI3_TERA1</name>
<dbReference type="Pfam" id="PF01177">
    <property type="entry name" value="Asp_Glu_race"/>
    <property type="match status" value="1"/>
</dbReference>
<evidence type="ECO:0000313" key="8">
    <source>
        <dbReference type="EMBL" id="GBR74193.1"/>
    </source>
</evidence>
<evidence type="ECO:0000313" key="9">
    <source>
        <dbReference type="Proteomes" id="UP000269352"/>
    </source>
</evidence>
<evidence type="ECO:0000256" key="6">
    <source>
        <dbReference type="ARBA" id="ARBA00023316"/>
    </source>
</evidence>
<dbReference type="PANTHER" id="PTHR21198:SF2">
    <property type="entry name" value="GLUTAMATE RACEMASE"/>
    <property type="match status" value="1"/>
</dbReference>
<dbReference type="InterPro" id="IPR018187">
    <property type="entry name" value="Asp/Glu_racemase_AS_1"/>
</dbReference>
<sequence length="260" mass="28177">MRERPIGILDSGIGGLTVLRELQKQLPQESVIYYADLARVPYGAKTPAEIIAINEEILAYFAERGVKLVIVACNTSSALALERIKDKFALPIIGVIGPGANTAFALTKNKKIGVLATEATVKSRAYKNILTSLNPSAQVYEQACPKLVPLIEQGRLEAPELRAAAAEYLRPLLEAGIDTLIYGCTHYPLIDRTIRACAGDKIKYVDPAVGTAALTKEILARENLLADGAAHYEFVASTIQGGKYVRIDGRELILRRASTD</sequence>
<proteinExistence type="inferred from homology"/>
<reference evidence="8 9" key="1">
    <citation type="journal article" date="2019" name="ISME J.">
        <title>Genome analyses of uncultured TG2/ZB3 bacteria in 'Margulisbacteria' specifically attached to ectosymbiotic spirochetes of protists in the termite gut.</title>
        <authorList>
            <person name="Utami Y.D."/>
            <person name="Kuwahara H."/>
            <person name="Igai K."/>
            <person name="Murakami T."/>
            <person name="Sugaya K."/>
            <person name="Morikawa T."/>
            <person name="Nagura Y."/>
            <person name="Yuki M."/>
            <person name="Deevong P."/>
            <person name="Inoue T."/>
            <person name="Kihara K."/>
            <person name="Lo N."/>
            <person name="Yamada A."/>
            <person name="Ohkuma M."/>
            <person name="Hongoh Y."/>
        </authorList>
    </citation>
    <scope>NUCLEOTIDE SEQUENCE [LARGE SCALE GENOMIC DNA]</scope>
    <source>
        <strain evidence="8">NkOx7-01</strain>
    </source>
</reference>
<dbReference type="GO" id="GO:0009252">
    <property type="term" value="P:peptidoglycan biosynthetic process"/>
    <property type="evidence" value="ECO:0007669"/>
    <property type="project" value="UniProtKB-UniRule"/>
</dbReference>
<dbReference type="FunFam" id="3.40.50.1860:FF:000001">
    <property type="entry name" value="Glutamate racemase"/>
    <property type="match status" value="1"/>
</dbReference>
<evidence type="ECO:0000256" key="5">
    <source>
        <dbReference type="ARBA" id="ARBA00023235"/>
    </source>
</evidence>
<protein>
    <recommendedName>
        <fullName evidence="2 7">Glutamate racemase</fullName>
        <ecNumber evidence="2 7">5.1.1.3</ecNumber>
    </recommendedName>
</protein>
<feature type="active site" description="Proton donor/acceptor" evidence="7">
    <location>
        <position position="73"/>
    </location>
</feature>
<feature type="active site" description="Proton donor/acceptor" evidence="7">
    <location>
        <position position="184"/>
    </location>
</feature>
<organism evidence="8 9">
    <name type="scientific">Termititenax aidoneus</name>
    <dbReference type="NCBI Taxonomy" id="2218524"/>
    <lineage>
        <taxon>Bacteria</taxon>
        <taxon>Bacillati</taxon>
        <taxon>Candidatus Margulisiibacteriota</taxon>
        <taxon>Candidatus Termititenacia</taxon>
        <taxon>Candidatus Termititenacales</taxon>
        <taxon>Candidatus Termititenacaceae</taxon>
        <taxon>Candidatus Termititenax</taxon>
    </lineage>
</organism>
<dbReference type="InterPro" id="IPR033134">
    <property type="entry name" value="Asp/Glu_racemase_AS_2"/>
</dbReference>
<evidence type="ECO:0000256" key="3">
    <source>
        <dbReference type="ARBA" id="ARBA00022960"/>
    </source>
</evidence>
<dbReference type="HAMAP" id="MF_00258">
    <property type="entry name" value="Glu_racemase"/>
    <property type="match status" value="1"/>
</dbReference>
<evidence type="ECO:0000256" key="1">
    <source>
        <dbReference type="ARBA" id="ARBA00001602"/>
    </source>
</evidence>
<dbReference type="Proteomes" id="UP000269352">
    <property type="component" value="Unassembled WGS sequence"/>
</dbReference>
<feature type="binding site" evidence="7">
    <location>
        <begin position="42"/>
        <end position="43"/>
    </location>
    <ligand>
        <name>substrate</name>
    </ligand>
</feature>
<evidence type="ECO:0000256" key="4">
    <source>
        <dbReference type="ARBA" id="ARBA00022984"/>
    </source>
</evidence>
<dbReference type="GO" id="GO:0008881">
    <property type="term" value="F:glutamate racemase activity"/>
    <property type="evidence" value="ECO:0007669"/>
    <property type="project" value="UniProtKB-UniRule"/>
</dbReference>
<dbReference type="GO" id="GO:0008360">
    <property type="term" value="P:regulation of cell shape"/>
    <property type="evidence" value="ECO:0007669"/>
    <property type="project" value="UniProtKB-KW"/>
</dbReference>
<gene>
    <name evidence="7 8" type="primary">murI</name>
    <name evidence="8" type="ORF">NO1_1414</name>
</gene>
<dbReference type="InterPro" id="IPR001920">
    <property type="entry name" value="Asp/Glu_race"/>
</dbReference>
<keyword evidence="4 7" id="KW-0573">Peptidoglycan synthesis</keyword>
<keyword evidence="9" id="KW-1185">Reference proteome</keyword>
<comment type="caution">
    <text evidence="8">The sequence shown here is derived from an EMBL/GenBank/DDBJ whole genome shotgun (WGS) entry which is preliminary data.</text>
</comment>
<accession>A0A388TCI3</accession>
<dbReference type="NCBIfam" id="TIGR00067">
    <property type="entry name" value="glut_race"/>
    <property type="match status" value="1"/>
</dbReference>
<dbReference type="InterPro" id="IPR015942">
    <property type="entry name" value="Asp/Glu/hydantoin_racemase"/>
</dbReference>
<keyword evidence="6 7" id="KW-0961">Cell wall biogenesis/degradation</keyword>
<dbReference type="PROSITE" id="PS00924">
    <property type="entry name" value="ASP_GLU_RACEMASE_2"/>
    <property type="match status" value="1"/>
</dbReference>
<keyword evidence="5 7" id="KW-0413">Isomerase</keyword>
<dbReference type="GO" id="GO:0071555">
    <property type="term" value="P:cell wall organization"/>
    <property type="evidence" value="ECO:0007669"/>
    <property type="project" value="UniProtKB-KW"/>
</dbReference>
<dbReference type="EC" id="5.1.1.3" evidence="2 7"/>
<comment type="similarity">
    <text evidence="7">Belongs to the aspartate/glutamate racemases family.</text>
</comment>